<comment type="subcellular location">
    <subcellularLocation>
        <location evidence="2">Cell membrane</location>
        <topology evidence="2">Multi-pass membrane protein</topology>
    </subcellularLocation>
</comment>
<evidence type="ECO:0000256" key="12">
    <source>
        <dbReference type="ARBA" id="ARBA00023136"/>
    </source>
</evidence>
<keyword evidence="4" id="KW-1003">Cell membrane</keyword>
<dbReference type="InterPro" id="IPR008915">
    <property type="entry name" value="Peptidase_M50"/>
</dbReference>
<dbReference type="GO" id="GO:0008237">
    <property type="term" value="F:metallopeptidase activity"/>
    <property type="evidence" value="ECO:0007669"/>
    <property type="project" value="UniProtKB-KW"/>
</dbReference>
<evidence type="ECO:0000256" key="8">
    <source>
        <dbReference type="ARBA" id="ARBA00022801"/>
    </source>
</evidence>
<reference evidence="15" key="2">
    <citation type="submission" date="2021-04" db="EMBL/GenBank/DDBJ databases">
        <authorList>
            <person name="Gilroy R."/>
        </authorList>
    </citation>
    <scope>NUCLEOTIDE SEQUENCE</scope>
    <source>
        <strain evidence="15">CHK195-9823</strain>
    </source>
</reference>
<dbReference type="PANTHER" id="PTHR35864:SF1">
    <property type="entry name" value="ZINC METALLOPROTEASE YWHC-RELATED"/>
    <property type="match status" value="1"/>
</dbReference>
<evidence type="ECO:0000259" key="14">
    <source>
        <dbReference type="Pfam" id="PF02163"/>
    </source>
</evidence>
<feature type="transmembrane region" description="Helical" evidence="13">
    <location>
        <begin position="172"/>
        <end position="193"/>
    </location>
</feature>
<keyword evidence="7" id="KW-0479">Metal-binding</keyword>
<evidence type="ECO:0000256" key="4">
    <source>
        <dbReference type="ARBA" id="ARBA00022475"/>
    </source>
</evidence>
<comment type="similarity">
    <text evidence="3">Belongs to the peptidase M50B family.</text>
</comment>
<keyword evidence="8" id="KW-0378">Hydrolase</keyword>
<sequence>MLMYLNYYIQQLRMLIYTVPVMLIAITIHEFAHGWVSYKLGDPTPKYEGRLSLNPLRHLDLIGTLCLLFFHMGWAKPVRINTAYYRNKRQGIIWVSLAGPFANFLTAFLSLLICGALMRFGNSGNSAVSVGVMLCYYSAVLNIGLGVFNLIPIPPLDGSNVVEQMYPRVFYFYQRIRPYCTLILLILLVTGVLSRPLSTANNGIFAAMWNVVSTLFSLGTGGSSGGGVSSGGGYI</sequence>
<comment type="cofactor">
    <cofactor evidence="1">
        <name>Zn(2+)</name>
        <dbReference type="ChEBI" id="CHEBI:29105"/>
    </cofactor>
</comment>
<dbReference type="GO" id="GO:0005886">
    <property type="term" value="C:plasma membrane"/>
    <property type="evidence" value="ECO:0007669"/>
    <property type="project" value="UniProtKB-SubCell"/>
</dbReference>
<evidence type="ECO:0000256" key="2">
    <source>
        <dbReference type="ARBA" id="ARBA00004651"/>
    </source>
</evidence>
<dbReference type="GO" id="GO:0006508">
    <property type="term" value="P:proteolysis"/>
    <property type="evidence" value="ECO:0007669"/>
    <property type="project" value="UniProtKB-KW"/>
</dbReference>
<dbReference type="EMBL" id="DXIQ01000027">
    <property type="protein sequence ID" value="HIV38203.1"/>
    <property type="molecule type" value="Genomic_DNA"/>
</dbReference>
<keyword evidence="12 13" id="KW-0472">Membrane</keyword>
<dbReference type="CDD" id="cd06158">
    <property type="entry name" value="S2P-M50_like_1"/>
    <property type="match status" value="1"/>
</dbReference>
<keyword evidence="5 15" id="KW-0645">Protease</keyword>
<keyword evidence="6 13" id="KW-0812">Transmembrane</keyword>
<name>A0A9D1TEJ1_9FIRM</name>
<dbReference type="AlphaFoldDB" id="A0A9D1TEJ1"/>
<evidence type="ECO:0000256" key="9">
    <source>
        <dbReference type="ARBA" id="ARBA00022833"/>
    </source>
</evidence>
<protein>
    <submittedName>
        <fullName evidence="15">Site-2 protease family protein</fullName>
    </submittedName>
</protein>
<dbReference type="InterPro" id="IPR044537">
    <property type="entry name" value="Rip2-like"/>
</dbReference>
<feature type="transmembrane region" description="Helical" evidence="13">
    <location>
        <begin position="130"/>
        <end position="151"/>
    </location>
</feature>
<evidence type="ECO:0000256" key="7">
    <source>
        <dbReference type="ARBA" id="ARBA00022723"/>
    </source>
</evidence>
<keyword evidence="11" id="KW-0482">Metalloprotease</keyword>
<dbReference type="Pfam" id="PF02163">
    <property type="entry name" value="Peptidase_M50"/>
    <property type="match status" value="1"/>
</dbReference>
<accession>A0A9D1TEJ1</accession>
<evidence type="ECO:0000256" key="11">
    <source>
        <dbReference type="ARBA" id="ARBA00023049"/>
    </source>
</evidence>
<feature type="transmembrane region" description="Helical" evidence="13">
    <location>
        <begin position="94"/>
        <end position="118"/>
    </location>
</feature>
<feature type="transmembrane region" description="Helical" evidence="13">
    <location>
        <begin position="56"/>
        <end position="74"/>
    </location>
</feature>
<evidence type="ECO:0000256" key="13">
    <source>
        <dbReference type="SAM" id="Phobius"/>
    </source>
</evidence>
<evidence type="ECO:0000256" key="1">
    <source>
        <dbReference type="ARBA" id="ARBA00001947"/>
    </source>
</evidence>
<proteinExistence type="inferred from homology"/>
<comment type="caution">
    <text evidence="15">The sequence shown here is derived from an EMBL/GenBank/DDBJ whole genome shotgun (WGS) entry which is preliminary data.</text>
</comment>
<evidence type="ECO:0000256" key="10">
    <source>
        <dbReference type="ARBA" id="ARBA00022989"/>
    </source>
</evidence>
<dbReference type="PANTHER" id="PTHR35864">
    <property type="entry name" value="ZINC METALLOPROTEASE MJ0611-RELATED"/>
    <property type="match status" value="1"/>
</dbReference>
<organism evidence="15 16">
    <name type="scientific">Candidatus Blautia stercorigallinarum</name>
    <dbReference type="NCBI Taxonomy" id="2838501"/>
    <lineage>
        <taxon>Bacteria</taxon>
        <taxon>Bacillati</taxon>
        <taxon>Bacillota</taxon>
        <taxon>Clostridia</taxon>
        <taxon>Lachnospirales</taxon>
        <taxon>Lachnospiraceae</taxon>
        <taxon>Blautia</taxon>
    </lineage>
</organism>
<evidence type="ECO:0000313" key="15">
    <source>
        <dbReference type="EMBL" id="HIV38203.1"/>
    </source>
</evidence>
<dbReference type="GO" id="GO:0046872">
    <property type="term" value="F:metal ion binding"/>
    <property type="evidence" value="ECO:0007669"/>
    <property type="project" value="UniProtKB-KW"/>
</dbReference>
<feature type="transmembrane region" description="Helical" evidence="13">
    <location>
        <begin position="12"/>
        <end position="36"/>
    </location>
</feature>
<dbReference type="Proteomes" id="UP000886814">
    <property type="component" value="Unassembled WGS sequence"/>
</dbReference>
<gene>
    <name evidence="15" type="ORF">H9747_04285</name>
</gene>
<keyword evidence="9" id="KW-0862">Zinc</keyword>
<dbReference type="InterPro" id="IPR052348">
    <property type="entry name" value="Metallopeptidase_M50B"/>
</dbReference>
<keyword evidence="10 13" id="KW-1133">Transmembrane helix</keyword>
<evidence type="ECO:0000313" key="16">
    <source>
        <dbReference type="Proteomes" id="UP000886814"/>
    </source>
</evidence>
<evidence type="ECO:0000256" key="3">
    <source>
        <dbReference type="ARBA" id="ARBA00007931"/>
    </source>
</evidence>
<evidence type="ECO:0000256" key="5">
    <source>
        <dbReference type="ARBA" id="ARBA00022670"/>
    </source>
</evidence>
<feature type="domain" description="Peptidase M50" evidence="14">
    <location>
        <begin position="124"/>
        <end position="189"/>
    </location>
</feature>
<evidence type="ECO:0000256" key="6">
    <source>
        <dbReference type="ARBA" id="ARBA00022692"/>
    </source>
</evidence>
<reference evidence="15" key="1">
    <citation type="journal article" date="2021" name="PeerJ">
        <title>Extensive microbial diversity within the chicken gut microbiome revealed by metagenomics and culture.</title>
        <authorList>
            <person name="Gilroy R."/>
            <person name="Ravi A."/>
            <person name="Getino M."/>
            <person name="Pursley I."/>
            <person name="Horton D.L."/>
            <person name="Alikhan N.F."/>
            <person name="Baker D."/>
            <person name="Gharbi K."/>
            <person name="Hall N."/>
            <person name="Watson M."/>
            <person name="Adriaenssens E.M."/>
            <person name="Foster-Nyarko E."/>
            <person name="Jarju S."/>
            <person name="Secka A."/>
            <person name="Antonio M."/>
            <person name="Oren A."/>
            <person name="Chaudhuri R.R."/>
            <person name="La Ragione R."/>
            <person name="Hildebrand F."/>
            <person name="Pallen M.J."/>
        </authorList>
    </citation>
    <scope>NUCLEOTIDE SEQUENCE</scope>
    <source>
        <strain evidence="15">CHK195-9823</strain>
    </source>
</reference>